<comment type="caution">
    <text evidence="2">The sequence shown here is derived from an EMBL/GenBank/DDBJ whole genome shotgun (WGS) entry which is preliminary data.</text>
</comment>
<feature type="chain" id="PRO_5013753544" description="DUF2141 domain-containing protein" evidence="1">
    <location>
        <begin position="19"/>
        <end position="136"/>
    </location>
</feature>
<accession>A0A2G1VR89</accession>
<keyword evidence="1" id="KW-0732">Signal</keyword>
<dbReference type="OrthoDB" id="9788332at2"/>
<protein>
    <recommendedName>
        <fullName evidence="4">DUF2141 domain-containing protein</fullName>
    </recommendedName>
</protein>
<evidence type="ECO:0000313" key="3">
    <source>
        <dbReference type="Proteomes" id="UP000229433"/>
    </source>
</evidence>
<sequence>MKTLFTLCLLAISTYAFSQEPVNLTVTVTNATSDEGTVQFGLYSQDNFMKAPPLESASSSIKDGKASIVFENLEPGVYAVICFHDANGNDKMDFEPNGMPKESYGTSNNIMTMGPPNWDASKFELGKESTAIEIRF</sequence>
<organism evidence="2 3">
    <name type="scientific">Leeuwenhoekiella nanhaiensis</name>
    <dbReference type="NCBI Taxonomy" id="1655491"/>
    <lineage>
        <taxon>Bacteria</taxon>
        <taxon>Pseudomonadati</taxon>
        <taxon>Bacteroidota</taxon>
        <taxon>Flavobacteriia</taxon>
        <taxon>Flavobacteriales</taxon>
        <taxon>Flavobacteriaceae</taxon>
        <taxon>Leeuwenhoekiella</taxon>
    </lineage>
</organism>
<reference evidence="2 3" key="1">
    <citation type="submission" date="2017-08" db="EMBL/GenBank/DDBJ databases">
        <title>The whole genome shortgun sequences of strain Leeuwenhoekiella nanhaiensis G18 from the South China Sea.</title>
        <authorList>
            <person name="Liu Q."/>
        </authorList>
    </citation>
    <scope>NUCLEOTIDE SEQUENCE [LARGE SCALE GENOMIC DNA]</scope>
    <source>
        <strain evidence="2 3">G18</strain>
    </source>
</reference>
<dbReference type="AlphaFoldDB" id="A0A2G1VR89"/>
<proteinExistence type="predicted"/>
<evidence type="ECO:0000313" key="2">
    <source>
        <dbReference type="EMBL" id="PHQ29273.1"/>
    </source>
</evidence>
<dbReference type="Pfam" id="PF09912">
    <property type="entry name" value="DUF2141"/>
    <property type="match status" value="1"/>
</dbReference>
<keyword evidence="3" id="KW-1185">Reference proteome</keyword>
<gene>
    <name evidence="2" type="ORF">CJ305_11695</name>
</gene>
<dbReference type="EMBL" id="NQXA01000008">
    <property type="protein sequence ID" value="PHQ29273.1"/>
    <property type="molecule type" value="Genomic_DNA"/>
</dbReference>
<evidence type="ECO:0008006" key="4">
    <source>
        <dbReference type="Google" id="ProtNLM"/>
    </source>
</evidence>
<evidence type="ECO:0000256" key="1">
    <source>
        <dbReference type="SAM" id="SignalP"/>
    </source>
</evidence>
<dbReference type="Proteomes" id="UP000229433">
    <property type="component" value="Unassembled WGS sequence"/>
</dbReference>
<feature type="signal peptide" evidence="1">
    <location>
        <begin position="1"/>
        <end position="18"/>
    </location>
</feature>
<dbReference type="RefSeq" id="WP_099646473.1">
    <property type="nucleotide sequence ID" value="NZ_KZ319291.1"/>
</dbReference>
<name>A0A2G1VR89_9FLAO</name>
<dbReference type="InterPro" id="IPR018673">
    <property type="entry name" value="DUF2141"/>
</dbReference>